<proteinExistence type="predicted"/>
<evidence type="ECO:0000313" key="1">
    <source>
        <dbReference type="EMBL" id="KAK0749221.1"/>
    </source>
</evidence>
<dbReference type="EMBL" id="JAUKUD010000003">
    <property type="protein sequence ID" value="KAK0749221.1"/>
    <property type="molecule type" value="Genomic_DNA"/>
</dbReference>
<sequence>MRACHQRQQSEETFGQVRRMRLGSRISSAKNAPRRCPDSSHEVVLLCWHEHQPLRLSSQSTATVRCSPRSNPFSVSLACPEAISDGSSGVRSIVTGASGAMHTVHPHPSGRNVPRPHSSSTVPVVKKVGIGGGASPEFDGSAVAEEYQSNSCTLHENMHENNASRQLIDQSRLALHRVVAWLAADVRMRTAKQGRGVLASEAKGN</sequence>
<gene>
    <name evidence="1" type="ORF">B0T18DRAFT_100277</name>
</gene>
<reference evidence="1" key="1">
    <citation type="submission" date="2023-06" db="EMBL/GenBank/DDBJ databases">
        <title>Genome-scale phylogeny and comparative genomics of the fungal order Sordariales.</title>
        <authorList>
            <consortium name="Lawrence Berkeley National Laboratory"/>
            <person name="Hensen N."/>
            <person name="Bonometti L."/>
            <person name="Westerberg I."/>
            <person name="Brannstrom I.O."/>
            <person name="Guillou S."/>
            <person name="Cros-Aarteil S."/>
            <person name="Calhoun S."/>
            <person name="Haridas S."/>
            <person name="Kuo A."/>
            <person name="Mondo S."/>
            <person name="Pangilinan J."/>
            <person name="Riley R."/>
            <person name="LaButti K."/>
            <person name="Andreopoulos B."/>
            <person name="Lipzen A."/>
            <person name="Chen C."/>
            <person name="Yanf M."/>
            <person name="Daum C."/>
            <person name="Ng V."/>
            <person name="Clum A."/>
            <person name="Steindorff A."/>
            <person name="Ohm R."/>
            <person name="Martin F."/>
            <person name="Silar P."/>
            <person name="Natvig D."/>
            <person name="Lalanne C."/>
            <person name="Gautier V."/>
            <person name="Ament-velasquez S.L."/>
            <person name="Kruys A."/>
            <person name="Hutchinson M.I."/>
            <person name="Powell A.J."/>
            <person name="Barry K."/>
            <person name="Miller A.N."/>
            <person name="Grigoriev I.V."/>
            <person name="Debuchy R."/>
            <person name="Gladieux P."/>
            <person name="Thoren M.H."/>
            <person name="Johannesson H."/>
        </authorList>
    </citation>
    <scope>NUCLEOTIDE SEQUENCE</scope>
    <source>
        <strain evidence="1">SMH3187-1</strain>
    </source>
</reference>
<evidence type="ECO:0000313" key="2">
    <source>
        <dbReference type="Proteomes" id="UP001172155"/>
    </source>
</evidence>
<accession>A0AA40K7U9</accession>
<name>A0AA40K7U9_9PEZI</name>
<protein>
    <submittedName>
        <fullName evidence="1">Uncharacterized protein</fullName>
    </submittedName>
</protein>
<dbReference type="Proteomes" id="UP001172155">
    <property type="component" value="Unassembled WGS sequence"/>
</dbReference>
<comment type="caution">
    <text evidence="1">The sequence shown here is derived from an EMBL/GenBank/DDBJ whole genome shotgun (WGS) entry which is preliminary data.</text>
</comment>
<dbReference type="AlphaFoldDB" id="A0AA40K7U9"/>
<keyword evidence="2" id="KW-1185">Reference proteome</keyword>
<organism evidence="1 2">
    <name type="scientific">Schizothecium vesticola</name>
    <dbReference type="NCBI Taxonomy" id="314040"/>
    <lineage>
        <taxon>Eukaryota</taxon>
        <taxon>Fungi</taxon>
        <taxon>Dikarya</taxon>
        <taxon>Ascomycota</taxon>
        <taxon>Pezizomycotina</taxon>
        <taxon>Sordariomycetes</taxon>
        <taxon>Sordariomycetidae</taxon>
        <taxon>Sordariales</taxon>
        <taxon>Schizotheciaceae</taxon>
        <taxon>Schizothecium</taxon>
    </lineage>
</organism>